<comment type="caution">
    <text evidence="3">The sequence shown here is derived from an EMBL/GenBank/DDBJ whole genome shotgun (WGS) entry which is preliminary data.</text>
</comment>
<keyword evidence="1" id="KW-0863">Zinc-finger</keyword>
<dbReference type="PROSITE" id="PS50966">
    <property type="entry name" value="ZF_SWIM"/>
    <property type="match status" value="1"/>
</dbReference>
<evidence type="ECO:0000313" key="3">
    <source>
        <dbReference type="EMBL" id="RIW36090.1"/>
    </source>
</evidence>
<keyword evidence="1" id="KW-0479">Metal-binding</keyword>
<organism evidence="3 4">
    <name type="scientific">Bacillus salacetis</name>
    <dbReference type="NCBI Taxonomy" id="2315464"/>
    <lineage>
        <taxon>Bacteria</taxon>
        <taxon>Bacillati</taxon>
        <taxon>Bacillota</taxon>
        <taxon>Bacilli</taxon>
        <taxon>Bacillales</taxon>
        <taxon>Bacillaceae</taxon>
        <taxon>Bacillus</taxon>
    </lineage>
</organism>
<evidence type="ECO:0000259" key="2">
    <source>
        <dbReference type="PROSITE" id="PS50966"/>
    </source>
</evidence>
<evidence type="ECO:0000313" key="4">
    <source>
        <dbReference type="Proteomes" id="UP000265801"/>
    </source>
</evidence>
<gene>
    <name evidence="3" type="ORF">D3H55_06425</name>
</gene>
<keyword evidence="1" id="KW-0862">Zinc</keyword>
<accession>A0A3A1R5C5</accession>
<protein>
    <submittedName>
        <fullName evidence="3">SWIM zinc finger family protein</fullName>
    </submittedName>
</protein>
<reference evidence="3 4" key="1">
    <citation type="submission" date="2018-09" db="EMBL/GenBank/DDBJ databases">
        <title>Bacillus saliacetes sp. nov., isolated from Thai shrimp paste (Ka-pi).</title>
        <authorList>
            <person name="Daroonpunt R."/>
            <person name="Tanasupawat S."/>
            <person name="Yiamsombut S."/>
        </authorList>
    </citation>
    <scope>NUCLEOTIDE SEQUENCE [LARGE SCALE GENOMIC DNA]</scope>
    <source>
        <strain evidence="3 4">SKP7-4</strain>
    </source>
</reference>
<evidence type="ECO:0000256" key="1">
    <source>
        <dbReference type="PROSITE-ProRule" id="PRU00325"/>
    </source>
</evidence>
<dbReference type="OrthoDB" id="7593573at2"/>
<feature type="domain" description="SWIM-type" evidence="2">
    <location>
        <begin position="63"/>
        <end position="96"/>
    </location>
</feature>
<dbReference type="GO" id="GO:0008270">
    <property type="term" value="F:zinc ion binding"/>
    <property type="evidence" value="ECO:0007669"/>
    <property type="project" value="UniProtKB-KW"/>
</dbReference>
<dbReference type="EMBL" id="QXIR01000006">
    <property type="protein sequence ID" value="RIW36090.1"/>
    <property type="molecule type" value="Genomic_DNA"/>
</dbReference>
<dbReference type="RefSeq" id="WP_119546094.1">
    <property type="nucleotide sequence ID" value="NZ_QXIR01000006.1"/>
</dbReference>
<dbReference type="InterPro" id="IPR007527">
    <property type="entry name" value="Znf_SWIM"/>
</dbReference>
<sequence length="545" mass="65298">MNAHELQERLTPLSDYLLEELPYGSERQTIVQKGLLLFRQNLVSNIKFHDDSITADVQDVTPVKVTLELEFPRISKCSCPAQVWCRHRMAAFFAVYSKAQPVTNWIHKWRTTPSEEEPAALPEKKANLQDILKKHEGSIKKASDLLKDRKQRGETPEEWWEFLQYQFDQWDKDAFHRHSHLLDLHIQNFFRKLMKEAPFEREWKPLYQLYATFFLFQSFDRMMMFFRGKNADTSHYEFLIDEMFDSVKQLSVHAMPFRFDPFIEFLKGKTEELTSSTDNSTLAKAEIYRFLWYFLFKKKAWRQAEVERLQDERNPDDIFYSLALLHQYILLEENELAANEIEKLGTEIVPYSDFWLEQLFQNKKNEQGVVFLKSILPKVPAYVNSLPSYDSAAFTRWFLRTLPIDWMTENEHGLLRKLLVALLPYSYYWYNDFLLSTKSYREWVELQRFVGHELREMDNLGLRDAAKEAPQFVLPLYHEGIEHYLAGRSRDNYKQAVKYLKRLRTLYKKLKKTDQWEVYFNLVLDRTRRLRAFHEECRKGKLIDA</sequence>
<proteinExistence type="predicted"/>
<dbReference type="AlphaFoldDB" id="A0A3A1R5C5"/>
<keyword evidence="4" id="KW-1185">Reference proteome</keyword>
<dbReference type="Proteomes" id="UP000265801">
    <property type="component" value="Unassembled WGS sequence"/>
</dbReference>
<name>A0A3A1R5C5_9BACI</name>